<dbReference type="InterPro" id="IPR023213">
    <property type="entry name" value="CAT-like_dom_sf"/>
</dbReference>
<sequence>MPWIETKPGLWQRPIGDNEKFIKFIGDRSHQIGREHWSVTAGATFTLNRDWTLSELSSHCLNAWRAFRFDHPSIACTVEGNTVSYQTPFNEELASWANETFHIHDLSTTSDDLIAALKPSRYLTAHLLPGESRVILHAAHWRTDGYGALQLVHAFLDTLCKVVGGHSKAIQWGEEWRRLTPSIEEVLDLPLTATPEILEATKECMKTLAHTRGAVGAALSGDKLAAPAGTRSAHLSLTEADTSAVMAACAERNISLLSAVHASCAALTWLEASSNDRDKHYTSTMRFSLRPHLPPPYSGPAYAAGLYTGGYMFPVPASQSWIENAKQYEKEYNTGITEDFLKCRRQYAVELIGILQRGAPPPDPPPSEVDISSVGDAEALVSPRFTHNGTILEVQSVDIGVETLTRQTYCFLWTFRGRLELHLVYNEAFYEPERAERMVRILAKTLQTELGLA</sequence>
<evidence type="ECO:0000313" key="1">
    <source>
        <dbReference type="EMBL" id="GFF17314.1"/>
    </source>
</evidence>
<dbReference type="SUPFAM" id="SSF52777">
    <property type="entry name" value="CoA-dependent acyltransferases"/>
    <property type="match status" value="1"/>
</dbReference>
<comment type="caution">
    <text evidence="1">The sequence shown here is derived from an EMBL/GenBank/DDBJ whole genome shotgun (WGS) entry which is preliminary data.</text>
</comment>
<evidence type="ECO:0000313" key="2">
    <source>
        <dbReference type="Proteomes" id="UP000452235"/>
    </source>
</evidence>
<gene>
    <name evidence="1" type="ORF">ATEIFO6365_0006066200</name>
</gene>
<dbReference type="Gene3D" id="3.30.559.10">
    <property type="entry name" value="Chloramphenicol acetyltransferase-like domain"/>
    <property type="match status" value="1"/>
</dbReference>
<dbReference type="AlphaFoldDB" id="A0A5M3YXM3"/>
<keyword evidence="2" id="KW-1185">Reference proteome</keyword>
<proteinExistence type="predicted"/>
<dbReference type="Gene3D" id="3.30.559.30">
    <property type="entry name" value="Nonribosomal peptide synthetase, condensation domain"/>
    <property type="match status" value="1"/>
</dbReference>
<dbReference type="PANTHER" id="PTHR42034:SF1">
    <property type="entry name" value="CONDENSATION DOMAIN-CONTAINING PROTEIN"/>
    <property type="match status" value="1"/>
</dbReference>
<dbReference type="Proteomes" id="UP000452235">
    <property type="component" value="Unassembled WGS sequence"/>
</dbReference>
<organism evidence="1 2">
    <name type="scientific">Aspergillus terreus</name>
    <dbReference type="NCBI Taxonomy" id="33178"/>
    <lineage>
        <taxon>Eukaryota</taxon>
        <taxon>Fungi</taxon>
        <taxon>Dikarya</taxon>
        <taxon>Ascomycota</taxon>
        <taxon>Pezizomycotina</taxon>
        <taxon>Eurotiomycetes</taxon>
        <taxon>Eurotiomycetidae</taxon>
        <taxon>Eurotiales</taxon>
        <taxon>Aspergillaceae</taxon>
        <taxon>Aspergillus</taxon>
        <taxon>Aspergillus subgen. Circumdati</taxon>
    </lineage>
</organism>
<name>A0A5M3YXM3_ASPTE</name>
<protein>
    <submittedName>
        <fullName evidence="1">Uncharacterized protein</fullName>
    </submittedName>
</protein>
<reference evidence="1 2" key="1">
    <citation type="submission" date="2020-01" db="EMBL/GenBank/DDBJ databases">
        <title>Aspergillus terreus IFO 6365 whole genome shotgun sequence.</title>
        <authorList>
            <person name="Kanamasa S."/>
            <person name="Takahashi H."/>
        </authorList>
    </citation>
    <scope>NUCLEOTIDE SEQUENCE [LARGE SCALE GENOMIC DNA]</scope>
    <source>
        <strain evidence="1 2">IFO 6365</strain>
    </source>
</reference>
<accession>A0A5M3YXM3</accession>
<dbReference type="PANTHER" id="PTHR42034">
    <property type="entry name" value="CHROMOSOME 7, WHOLE GENOME SHOTGUN SEQUENCE-RELATED"/>
    <property type="match status" value="1"/>
</dbReference>
<dbReference type="EMBL" id="BLJY01000006">
    <property type="protein sequence ID" value="GFF17314.1"/>
    <property type="molecule type" value="Genomic_DNA"/>
</dbReference>
<dbReference type="OrthoDB" id="2548233at2759"/>
<dbReference type="VEuPathDB" id="FungiDB:ATEG_03435"/>